<reference evidence="6 7" key="2">
    <citation type="submission" date="2016-10" db="EMBL/GenBank/DDBJ databases">
        <authorList>
            <person name="Varghese N."/>
            <person name="Submissions S."/>
        </authorList>
    </citation>
    <scope>NUCLEOTIDE SEQUENCE [LARGE SCALE GENOMIC DNA]</scope>
    <source>
        <strain evidence="4 7">CDM_1</strain>
        <strain evidence="6">CDM_6</strain>
    </source>
</reference>
<accession>A0A1I0E9N3</accession>
<dbReference type="STRING" id="392421.SAMN04488694_106159"/>
<dbReference type="Proteomes" id="UP000199320">
    <property type="component" value="Unassembled WGS sequence"/>
</dbReference>
<dbReference type="EMBL" id="FMZP01000006">
    <property type="protein sequence ID" value="SDC66663.1"/>
    <property type="molecule type" value="Genomic_DNA"/>
</dbReference>
<dbReference type="InterPro" id="IPR036620">
    <property type="entry name" value="MC1_sf"/>
</dbReference>
<dbReference type="AlphaFoldDB" id="A0A1I0E9N3"/>
<evidence type="ECO:0000313" key="4">
    <source>
        <dbReference type="EMBL" id="SDC66663.1"/>
    </source>
</evidence>
<evidence type="ECO:0000313" key="5">
    <source>
        <dbReference type="EMBL" id="SET41908.1"/>
    </source>
</evidence>
<dbReference type="SUPFAM" id="SSF102875">
    <property type="entry name" value="Chromosomal protein MC1"/>
    <property type="match status" value="1"/>
</dbReference>
<dbReference type="EMBL" id="FOIC01000006">
    <property type="protein sequence ID" value="SET41908.1"/>
    <property type="molecule type" value="Genomic_DNA"/>
</dbReference>
<keyword evidence="2" id="KW-0238">DNA-binding</keyword>
<dbReference type="GO" id="GO:0042262">
    <property type="term" value="P:DNA protection"/>
    <property type="evidence" value="ECO:0007669"/>
    <property type="project" value="InterPro"/>
</dbReference>
<evidence type="ECO:0000313" key="7">
    <source>
        <dbReference type="Proteomes" id="UP000324021"/>
    </source>
</evidence>
<sequence length="142" mass="15707">MRILQTSGASAVLKDTDAVGWFPGISLCRVVCSFDTEAKIMVREDGKRNFALRESGGDESSVFSGNTPRQAALKAARRLEPGPSEEGAERVELKLREKGTDKVHIYEGWAWEETAPSDKPDWMPDEITEANVSKKGIDHLDE</sequence>
<proteinExistence type="predicted"/>
<reference evidence="5" key="1">
    <citation type="submission" date="2016-10" db="EMBL/GenBank/DDBJ databases">
        <authorList>
            <person name="de Groot N.N."/>
        </authorList>
    </citation>
    <scope>NUCLEOTIDE SEQUENCE [LARGE SCALE GENOMIC DNA]</scope>
    <source>
        <strain evidence="5">CDM_6</strain>
    </source>
</reference>
<dbReference type="Pfam" id="PF05854">
    <property type="entry name" value="MC1"/>
    <property type="match status" value="1"/>
</dbReference>
<evidence type="ECO:0000256" key="2">
    <source>
        <dbReference type="ARBA" id="ARBA00023125"/>
    </source>
</evidence>
<organism evidence="5 6">
    <name type="scientific">Natrinema hispanicum</name>
    <dbReference type="NCBI Taxonomy" id="392421"/>
    <lineage>
        <taxon>Archaea</taxon>
        <taxon>Methanobacteriati</taxon>
        <taxon>Methanobacteriota</taxon>
        <taxon>Stenosarchaea group</taxon>
        <taxon>Halobacteria</taxon>
        <taxon>Halobacteriales</taxon>
        <taxon>Natrialbaceae</taxon>
        <taxon>Natrinema</taxon>
    </lineage>
</organism>
<gene>
    <name evidence="5" type="ORF">SAMN04488694_106159</name>
    <name evidence="4" type="ORF">SAMN05192552_100636</name>
</gene>
<feature type="region of interest" description="Disordered" evidence="3">
    <location>
        <begin position="114"/>
        <end position="142"/>
    </location>
</feature>
<comment type="function">
    <text evidence="1">Protects DNA against thermal denaturation and modulates transcription.</text>
</comment>
<evidence type="ECO:0000313" key="6">
    <source>
        <dbReference type="Proteomes" id="UP000199320"/>
    </source>
</evidence>
<protein>
    <submittedName>
        <fullName evidence="5">Non-histone chromosomal protein MC1</fullName>
    </submittedName>
</protein>
<evidence type="ECO:0000256" key="3">
    <source>
        <dbReference type="SAM" id="MobiDB-lite"/>
    </source>
</evidence>
<dbReference type="InterPro" id="IPR008674">
    <property type="entry name" value="MC1"/>
</dbReference>
<dbReference type="Proteomes" id="UP000324021">
    <property type="component" value="Unassembled WGS sequence"/>
</dbReference>
<keyword evidence="6" id="KW-1185">Reference proteome</keyword>
<name>A0A1I0E9N3_9EURY</name>
<evidence type="ECO:0000256" key="1">
    <source>
        <dbReference type="ARBA" id="ARBA00002562"/>
    </source>
</evidence>
<feature type="region of interest" description="Disordered" evidence="3">
    <location>
        <begin position="53"/>
        <end position="93"/>
    </location>
</feature>
<dbReference type="Gene3D" id="3.10.470.10">
    <property type="entry name" value="Chromosomal protein MC1"/>
    <property type="match status" value="1"/>
</dbReference>